<proteinExistence type="predicted"/>
<dbReference type="AlphaFoldDB" id="K1TYN0"/>
<sequence length="193" mass="22470">MDANLEKIRDARILKELWNYDRIWINGRSYRNLKELGRLFDHNALRTLFAADPVADIHGDLTVENIICRTDVENPDKAWYIIDPNTGNLHDSPYLDYGKLLQSLHGGYEFMMMTPRCTVQENHIDFQLTRSAAYDTLFEAVCDDLRARCGAAGLHSILAHELIHWLRLMPYKLNKDKKRAPMFYAGLSWWPTT</sequence>
<comment type="caution">
    <text evidence="1">The sequence shown here is derived from an EMBL/GenBank/DDBJ whole genome shotgun (WGS) entry which is preliminary data.</text>
</comment>
<accession>K1TYN0</accession>
<evidence type="ECO:0000313" key="1">
    <source>
        <dbReference type="EMBL" id="EKC78142.1"/>
    </source>
</evidence>
<protein>
    <submittedName>
        <fullName evidence="1">SpaG</fullName>
    </submittedName>
</protein>
<dbReference type="EMBL" id="AJWY01002519">
    <property type="protein sequence ID" value="EKC78142.1"/>
    <property type="molecule type" value="Genomic_DNA"/>
</dbReference>
<name>K1TYN0_9ZZZZ</name>
<reference evidence="1" key="1">
    <citation type="journal article" date="2013" name="Environ. Microbiol.">
        <title>Microbiota from the distal guts of lean and obese adolescents exhibit partial functional redundancy besides clear differences in community structure.</title>
        <authorList>
            <person name="Ferrer M."/>
            <person name="Ruiz A."/>
            <person name="Lanza F."/>
            <person name="Haange S.B."/>
            <person name="Oberbach A."/>
            <person name="Till H."/>
            <person name="Bargiela R."/>
            <person name="Campoy C."/>
            <person name="Segura M.T."/>
            <person name="Richter M."/>
            <person name="von Bergen M."/>
            <person name="Seifert J."/>
            <person name="Suarez A."/>
        </authorList>
    </citation>
    <scope>NUCLEOTIDE SEQUENCE</scope>
</reference>
<organism evidence="1">
    <name type="scientific">human gut metagenome</name>
    <dbReference type="NCBI Taxonomy" id="408170"/>
    <lineage>
        <taxon>unclassified sequences</taxon>
        <taxon>metagenomes</taxon>
        <taxon>organismal metagenomes</taxon>
    </lineage>
</organism>
<gene>
    <name evidence="1" type="ORF">LEA_03805</name>
</gene>